<comment type="cofactor">
    <cofactor evidence="1">
        <name>Mn(2+)</name>
        <dbReference type="ChEBI" id="CHEBI:29035"/>
    </cofactor>
</comment>
<dbReference type="Proteomes" id="UP001618531">
    <property type="component" value="Unassembled WGS sequence"/>
</dbReference>
<dbReference type="PANTHER" id="PTHR32494:SF19">
    <property type="entry name" value="ALLANTOATE DEIMINASE-RELATED"/>
    <property type="match status" value="1"/>
</dbReference>
<dbReference type="CDD" id="cd03884">
    <property type="entry name" value="M20_bAS"/>
    <property type="match status" value="1"/>
</dbReference>
<keyword evidence="9" id="KW-1185">Reference proteome</keyword>
<dbReference type="PIRSF" id="PIRSF001235">
    <property type="entry name" value="Amidase_carbamoylase"/>
    <property type="match status" value="1"/>
</dbReference>
<name>A0ABW8HZJ6_9BACL</name>
<dbReference type="Gene3D" id="3.40.630.10">
    <property type="entry name" value="Zn peptidases"/>
    <property type="match status" value="1"/>
</dbReference>
<organism evidence="8 9">
    <name type="scientific">Paenibacillus illinoisensis</name>
    <dbReference type="NCBI Taxonomy" id="59845"/>
    <lineage>
        <taxon>Bacteria</taxon>
        <taxon>Bacillati</taxon>
        <taxon>Bacillota</taxon>
        <taxon>Bacilli</taxon>
        <taxon>Bacillales</taxon>
        <taxon>Paenibacillaceae</taxon>
        <taxon>Paenibacillus</taxon>
    </lineage>
</organism>
<feature type="domain" description="Peptidase M20 dimerisation" evidence="7">
    <location>
        <begin position="215"/>
        <end position="318"/>
    </location>
</feature>
<dbReference type="Pfam" id="PF01546">
    <property type="entry name" value="Peptidase_M20"/>
    <property type="match status" value="1"/>
</dbReference>
<dbReference type="SUPFAM" id="SSF53187">
    <property type="entry name" value="Zn-dependent exopeptidases"/>
    <property type="match status" value="1"/>
</dbReference>
<evidence type="ECO:0000256" key="5">
    <source>
        <dbReference type="ARBA" id="ARBA00022801"/>
    </source>
</evidence>
<accession>A0ABW8HZJ6</accession>
<comment type="similarity">
    <text evidence="2">Belongs to the peptidase M20 family.</text>
</comment>
<protein>
    <submittedName>
        <fullName evidence="8">M20 family metallo-hydrolase</fullName>
    </submittedName>
</protein>
<comment type="subunit">
    <text evidence="3">Homodimer.</text>
</comment>
<dbReference type="InterPro" id="IPR002933">
    <property type="entry name" value="Peptidase_M20"/>
</dbReference>
<gene>
    <name evidence="8" type="ORF">ACINKY_22035</name>
</gene>
<dbReference type="PANTHER" id="PTHR32494">
    <property type="entry name" value="ALLANTOATE DEIMINASE-RELATED"/>
    <property type="match status" value="1"/>
</dbReference>
<proteinExistence type="inferred from homology"/>
<sequence>MQTTTGIGINHLRLNERIEQLSRIGRIGETGVCRLALTPEDMEGIIQVRLWMEEAGLVTRLDPFGNLIGRLGGADPAQPILMIGSHIDSQPYGGRYDGAIGVLGALEAVQCLMESGLQPPMPIEVVAFCDEEGSRFNKGLFGSRGMTGQLEEGELERQDRNGVTRREALEAFGCSVEKFAEGVYAPDSIGSYLELHIEQGPVLESLDAPVGLVTGISGPLWLTVTIKGMAGHAGSVPMAMRHDALVGSARVIAAFDDMVRADPAAPTVGTVGSLRVFPDSRNIIPEEVSFTLDLRDMEMERRNQLEARLMNVLAEVCSQHGLTYSVAEDTNSEPRYCAERIKADIRSSAEEMDLSLPELMSGPFHDALALSYVCDYGMIFVRSKDGISHHPSEYSSPGDIALGTEVLYRTIRKICSQLPADIESEG</sequence>
<dbReference type="NCBIfam" id="TIGR01879">
    <property type="entry name" value="hydantase"/>
    <property type="match status" value="1"/>
</dbReference>
<reference evidence="8 9" key="1">
    <citation type="submission" date="2024-11" db="EMBL/GenBank/DDBJ databases">
        <title>Identification and Characterization of a Novel Fosfomycin Bacillithiol Transferase FosB8 in Paenibacillus illinoisensis.</title>
        <authorList>
            <person name="Lu W."/>
        </authorList>
    </citation>
    <scope>NUCLEOTIDE SEQUENCE [LARGE SCALE GENOMIC DNA]</scope>
    <source>
        <strain evidence="8 9">WP77</strain>
    </source>
</reference>
<comment type="caution">
    <text evidence="8">The sequence shown here is derived from an EMBL/GenBank/DDBJ whole genome shotgun (WGS) entry which is preliminary data.</text>
</comment>
<dbReference type="InterPro" id="IPR036264">
    <property type="entry name" value="Bact_exopeptidase_dim_dom"/>
</dbReference>
<dbReference type="Gene3D" id="3.30.70.360">
    <property type="match status" value="1"/>
</dbReference>
<evidence type="ECO:0000313" key="9">
    <source>
        <dbReference type="Proteomes" id="UP001618531"/>
    </source>
</evidence>
<dbReference type="InterPro" id="IPR011650">
    <property type="entry name" value="Peptidase_M20_dimer"/>
</dbReference>
<evidence type="ECO:0000259" key="7">
    <source>
        <dbReference type="Pfam" id="PF07687"/>
    </source>
</evidence>
<evidence type="ECO:0000256" key="1">
    <source>
        <dbReference type="ARBA" id="ARBA00001936"/>
    </source>
</evidence>
<keyword evidence="5" id="KW-0378">Hydrolase</keyword>
<dbReference type="NCBIfam" id="NF006771">
    <property type="entry name" value="PRK09290.1-5"/>
    <property type="match status" value="1"/>
</dbReference>
<keyword evidence="4" id="KW-0479">Metal-binding</keyword>
<dbReference type="EMBL" id="JBIYSL010000005">
    <property type="protein sequence ID" value="MFK0524886.1"/>
    <property type="molecule type" value="Genomic_DNA"/>
</dbReference>
<dbReference type="SUPFAM" id="SSF55031">
    <property type="entry name" value="Bacterial exopeptidase dimerisation domain"/>
    <property type="match status" value="1"/>
</dbReference>
<evidence type="ECO:0000256" key="2">
    <source>
        <dbReference type="ARBA" id="ARBA00006153"/>
    </source>
</evidence>
<dbReference type="RefSeq" id="WP_402877539.1">
    <property type="nucleotide sequence ID" value="NZ_JBIYSL010000005.1"/>
</dbReference>
<evidence type="ECO:0000256" key="3">
    <source>
        <dbReference type="ARBA" id="ARBA00011738"/>
    </source>
</evidence>
<dbReference type="Pfam" id="PF07687">
    <property type="entry name" value="M20_dimer"/>
    <property type="match status" value="1"/>
</dbReference>
<keyword evidence="6" id="KW-0464">Manganese</keyword>
<evidence type="ECO:0000256" key="4">
    <source>
        <dbReference type="ARBA" id="ARBA00022723"/>
    </source>
</evidence>
<evidence type="ECO:0000256" key="6">
    <source>
        <dbReference type="ARBA" id="ARBA00023211"/>
    </source>
</evidence>
<dbReference type="InterPro" id="IPR010158">
    <property type="entry name" value="Amidase_Cbmase"/>
</dbReference>
<evidence type="ECO:0000313" key="8">
    <source>
        <dbReference type="EMBL" id="MFK0524886.1"/>
    </source>
</evidence>